<comment type="caution">
    <text evidence="1">The sequence shown here is derived from an EMBL/GenBank/DDBJ whole genome shotgun (WGS) entry which is preliminary data.</text>
</comment>
<gene>
    <name evidence="1" type="ORF">DSO57_1014246</name>
</gene>
<evidence type="ECO:0000313" key="2">
    <source>
        <dbReference type="Proteomes" id="UP001165960"/>
    </source>
</evidence>
<proteinExistence type="predicted"/>
<keyword evidence="2" id="KW-1185">Reference proteome</keyword>
<protein>
    <submittedName>
        <fullName evidence="1">Uncharacterized protein</fullName>
    </submittedName>
</protein>
<dbReference type="EMBL" id="QTSX02000764">
    <property type="protein sequence ID" value="KAJ9085417.1"/>
    <property type="molecule type" value="Genomic_DNA"/>
</dbReference>
<evidence type="ECO:0000313" key="1">
    <source>
        <dbReference type="EMBL" id="KAJ9085417.1"/>
    </source>
</evidence>
<sequence>MYLFKDFPGKANYLLYTGEILVKSLTYNGIDLYSLSLKSGDISVLNAIVKPPDSGRDAYPSGAVCGPRVCTYTHSLASYWAVLDGIEHLISSSVPNVLPLVPF</sequence>
<name>A0ACC2UEV0_9FUNG</name>
<accession>A0ACC2UEV0</accession>
<dbReference type="Proteomes" id="UP001165960">
    <property type="component" value="Unassembled WGS sequence"/>
</dbReference>
<organism evidence="1 2">
    <name type="scientific">Entomophthora muscae</name>
    <dbReference type="NCBI Taxonomy" id="34485"/>
    <lineage>
        <taxon>Eukaryota</taxon>
        <taxon>Fungi</taxon>
        <taxon>Fungi incertae sedis</taxon>
        <taxon>Zoopagomycota</taxon>
        <taxon>Entomophthoromycotina</taxon>
        <taxon>Entomophthoromycetes</taxon>
        <taxon>Entomophthorales</taxon>
        <taxon>Entomophthoraceae</taxon>
        <taxon>Entomophthora</taxon>
    </lineage>
</organism>
<reference evidence="1" key="1">
    <citation type="submission" date="2022-04" db="EMBL/GenBank/DDBJ databases">
        <title>Genome of the entomopathogenic fungus Entomophthora muscae.</title>
        <authorList>
            <person name="Elya C."/>
            <person name="Lovett B.R."/>
            <person name="Lee E."/>
            <person name="Macias A.M."/>
            <person name="Hajek A.E."/>
            <person name="De Bivort B.L."/>
            <person name="Kasson M.T."/>
            <person name="De Fine Licht H.H."/>
            <person name="Stajich J.E."/>
        </authorList>
    </citation>
    <scope>NUCLEOTIDE SEQUENCE</scope>
    <source>
        <strain evidence="1">Berkeley</strain>
    </source>
</reference>